<comment type="caution">
    <text evidence="3">The sequence shown here is derived from an EMBL/GenBank/DDBJ whole genome shotgun (WGS) entry which is preliminary data.</text>
</comment>
<dbReference type="EMBL" id="BJWL01000200">
    <property type="protein sequence ID" value="GFS33859.1"/>
    <property type="molecule type" value="Genomic_DNA"/>
</dbReference>
<evidence type="ECO:0000256" key="2">
    <source>
        <dbReference type="SAM" id="MobiDB-lite"/>
    </source>
</evidence>
<dbReference type="Proteomes" id="UP000585474">
    <property type="component" value="Unassembled WGS sequence"/>
</dbReference>
<dbReference type="Pfam" id="PF05755">
    <property type="entry name" value="REF"/>
    <property type="match status" value="1"/>
</dbReference>
<reference evidence="4" key="1">
    <citation type="submission" date="2019-07" db="EMBL/GenBank/DDBJ databases">
        <title>De Novo Assembly of kiwifruit Actinidia rufa.</title>
        <authorList>
            <person name="Sugita-Konishi S."/>
            <person name="Sato K."/>
            <person name="Mori E."/>
            <person name="Abe Y."/>
            <person name="Kisaki G."/>
            <person name="Hamano K."/>
            <person name="Suezawa K."/>
            <person name="Otani M."/>
            <person name="Fukuda T."/>
            <person name="Manabe T."/>
            <person name="Gomi K."/>
            <person name="Tabuchi M."/>
            <person name="Akimitsu K."/>
            <person name="Kataoka I."/>
        </authorList>
    </citation>
    <scope>NUCLEOTIDE SEQUENCE [LARGE SCALE GENOMIC DNA]</scope>
    <source>
        <strain evidence="4">cv. Fuchu</strain>
    </source>
</reference>
<evidence type="ECO:0000256" key="1">
    <source>
        <dbReference type="ARBA" id="ARBA00009737"/>
    </source>
</evidence>
<keyword evidence="4" id="KW-1185">Reference proteome</keyword>
<sequence>MDSNKIENKDQELKRLGFVRVIAINALVCVSNIYENAKQYSGSLKSTVATVESAVTTVVWPVYEKFKGVPGDLLVFLDEKQLQRSLRSEARSMHFDRRGSQGHIRSEDLVTKPKGSTLSYLEHRVRGELNNEPMLTCAPHRKGQINHSLVAKTARTLPSDSWKQNWQIQGASNPSYYDEAESQSDSNTMASGGRSVPPSRTTSDVDLRHTLNPKRSRGYGDFPSKAGRQSSHRCKNNRLGHLGDLGEKAHSKDGRKVWRTMKDGALKSFLDYLVQAGNLKEYMDQEKTKAEEAEIRPNSMFDCNKDKADNALKEDLSRGTIHMIGNLNHLDLENRILGEIRIVSQ</sequence>
<dbReference type="OrthoDB" id="1901372at2759"/>
<protein>
    <submittedName>
        <fullName evidence="3">Uncharacterized protein</fullName>
    </submittedName>
</protein>
<organism evidence="3 4">
    <name type="scientific">Actinidia rufa</name>
    <dbReference type="NCBI Taxonomy" id="165716"/>
    <lineage>
        <taxon>Eukaryota</taxon>
        <taxon>Viridiplantae</taxon>
        <taxon>Streptophyta</taxon>
        <taxon>Embryophyta</taxon>
        <taxon>Tracheophyta</taxon>
        <taxon>Spermatophyta</taxon>
        <taxon>Magnoliopsida</taxon>
        <taxon>eudicotyledons</taxon>
        <taxon>Gunneridae</taxon>
        <taxon>Pentapetalae</taxon>
        <taxon>asterids</taxon>
        <taxon>Ericales</taxon>
        <taxon>Actinidiaceae</taxon>
        <taxon>Actinidia</taxon>
    </lineage>
</organism>
<evidence type="ECO:0000313" key="4">
    <source>
        <dbReference type="Proteomes" id="UP000585474"/>
    </source>
</evidence>
<dbReference type="PANTHER" id="PTHR33732">
    <property type="entry name" value="REF/SRPP-LIKE PROTEIN OS05G0151300/LOC_OS05G05940"/>
    <property type="match status" value="1"/>
</dbReference>
<accession>A0A7J0DG78</accession>
<dbReference type="InterPro" id="IPR008802">
    <property type="entry name" value="REF"/>
</dbReference>
<gene>
    <name evidence="3" type="ORF">Acr_00g0030920</name>
</gene>
<evidence type="ECO:0000313" key="3">
    <source>
        <dbReference type="EMBL" id="GFS33859.1"/>
    </source>
</evidence>
<dbReference type="AlphaFoldDB" id="A0A7J0DG78"/>
<feature type="region of interest" description="Disordered" evidence="2">
    <location>
        <begin position="173"/>
        <end position="249"/>
    </location>
</feature>
<name>A0A7J0DG78_9ERIC</name>
<dbReference type="PANTHER" id="PTHR33732:SF2">
    <property type="entry name" value="REF_SRPP-LIKE PROTEIN"/>
    <property type="match status" value="1"/>
</dbReference>
<comment type="similarity">
    <text evidence="1">Belongs to the REF/SRPP family.</text>
</comment>
<proteinExistence type="inferred from homology"/>